<sequence length="100" mass="10968">MIEVLTQGADSLWMRFWRLITALSRTLVSVGFPILEEDLAPQDGALLRRYSQQQPDLMPERGQMGENVGELQQAGEGDEPGDQMDPAAPTATARSQPVGE</sequence>
<feature type="region of interest" description="Disordered" evidence="1">
    <location>
        <begin position="51"/>
        <end position="100"/>
    </location>
</feature>
<keyword evidence="3" id="KW-1185">Reference proteome</keyword>
<accession>A0ABN3UJF3</accession>
<proteinExistence type="predicted"/>
<comment type="caution">
    <text evidence="2">The sequence shown here is derived from an EMBL/GenBank/DDBJ whole genome shotgun (WGS) entry which is preliminary data.</text>
</comment>
<organism evidence="2 3">
    <name type="scientific">Actinocorallia aurantiaca</name>
    <dbReference type="NCBI Taxonomy" id="46204"/>
    <lineage>
        <taxon>Bacteria</taxon>
        <taxon>Bacillati</taxon>
        <taxon>Actinomycetota</taxon>
        <taxon>Actinomycetes</taxon>
        <taxon>Streptosporangiales</taxon>
        <taxon>Thermomonosporaceae</taxon>
        <taxon>Actinocorallia</taxon>
    </lineage>
</organism>
<dbReference type="Proteomes" id="UP001501842">
    <property type="component" value="Unassembled WGS sequence"/>
</dbReference>
<evidence type="ECO:0000313" key="2">
    <source>
        <dbReference type="EMBL" id="GAA2734021.1"/>
    </source>
</evidence>
<reference evidence="2 3" key="1">
    <citation type="journal article" date="2019" name="Int. J. Syst. Evol. Microbiol.">
        <title>The Global Catalogue of Microorganisms (GCM) 10K type strain sequencing project: providing services to taxonomists for standard genome sequencing and annotation.</title>
        <authorList>
            <consortium name="The Broad Institute Genomics Platform"/>
            <consortium name="The Broad Institute Genome Sequencing Center for Infectious Disease"/>
            <person name="Wu L."/>
            <person name="Ma J."/>
        </authorList>
    </citation>
    <scope>NUCLEOTIDE SEQUENCE [LARGE SCALE GENOMIC DNA]</scope>
    <source>
        <strain evidence="2 3">JCM 8201</strain>
    </source>
</reference>
<evidence type="ECO:0000256" key="1">
    <source>
        <dbReference type="SAM" id="MobiDB-lite"/>
    </source>
</evidence>
<protein>
    <submittedName>
        <fullName evidence="2">Uncharacterized protein</fullName>
    </submittedName>
</protein>
<dbReference type="EMBL" id="BAAATZ010000027">
    <property type="protein sequence ID" value="GAA2734021.1"/>
    <property type="molecule type" value="Genomic_DNA"/>
</dbReference>
<evidence type="ECO:0000313" key="3">
    <source>
        <dbReference type="Proteomes" id="UP001501842"/>
    </source>
</evidence>
<name>A0ABN3UJF3_9ACTN</name>
<gene>
    <name evidence="2" type="ORF">GCM10010439_55470</name>
</gene>